<dbReference type="CDD" id="cd05305">
    <property type="entry name" value="L-AlaDH"/>
    <property type="match status" value="1"/>
</dbReference>
<feature type="binding site" evidence="9">
    <location>
        <begin position="266"/>
        <end position="269"/>
    </location>
    <ligand>
        <name>NAD(+)</name>
        <dbReference type="ChEBI" id="CHEBI:57540"/>
    </ligand>
</feature>
<feature type="binding site" evidence="8">
    <location>
        <position position="15"/>
    </location>
    <ligand>
        <name>substrate</name>
    </ligand>
</feature>
<evidence type="ECO:0000256" key="3">
    <source>
        <dbReference type="ARBA" id="ARBA00012897"/>
    </source>
</evidence>
<evidence type="ECO:0000256" key="9">
    <source>
        <dbReference type="PIRSR" id="PIRSR000183-3"/>
    </source>
</evidence>
<keyword evidence="9" id="KW-0547">Nucleotide-binding</keyword>
<name>A0A1U7IN44_9CYAN</name>
<comment type="caution">
    <text evidence="13">The sequence shown here is derived from an EMBL/GenBank/DDBJ whole genome shotgun (WGS) entry which is preliminary data.</text>
</comment>
<proteinExistence type="inferred from homology"/>
<dbReference type="Gene3D" id="3.40.50.720">
    <property type="entry name" value="NAD(P)-binding Rossmann-like Domain"/>
    <property type="match status" value="2"/>
</dbReference>
<dbReference type="EMBL" id="MRCE01000007">
    <property type="protein sequence ID" value="OKH38747.1"/>
    <property type="molecule type" value="Genomic_DNA"/>
</dbReference>
<feature type="active site" description="Proton donor/acceptor" evidence="7">
    <location>
        <position position="269"/>
    </location>
</feature>
<keyword evidence="5 6" id="KW-0520">NAD</keyword>
<comment type="pathway">
    <text evidence="1">Amino-acid degradation; L-alanine degradation via dehydrogenase pathway; NH(3) and pyruvate from L-alanine: step 1/1.</text>
</comment>
<dbReference type="SUPFAM" id="SSF51735">
    <property type="entry name" value="NAD(P)-binding Rossmann-fold domains"/>
    <property type="match status" value="1"/>
</dbReference>
<feature type="binding site" evidence="9">
    <location>
        <begin position="238"/>
        <end position="239"/>
    </location>
    <ligand>
        <name>NAD(+)</name>
        <dbReference type="ChEBI" id="CHEBI:57540"/>
    </ligand>
</feature>
<evidence type="ECO:0000256" key="4">
    <source>
        <dbReference type="ARBA" id="ARBA00023002"/>
    </source>
</evidence>
<dbReference type="FunFam" id="3.40.50.720:FF:000049">
    <property type="entry name" value="Alanine dehydrogenase"/>
    <property type="match status" value="1"/>
</dbReference>
<feature type="region of interest" description="Disordered" evidence="10">
    <location>
        <begin position="354"/>
        <end position="377"/>
    </location>
</feature>
<accession>A0A1U7IN44</accession>
<dbReference type="GO" id="GO:0042853">
    <property type="term" value="P:L-alanine catabolic process"/>
    <property type="evidence" value="ECO:0007669"/>
    <property type="project" value="InterPro"/>
</dbReference>
<dbReference type="InterPro" id="IPR008143">
    <property type="entry name" value="Ala_DH/PNT_CS2"/>
</dbReference>
<comment type="similarity">
    <text evidence="2 6">Belongs to the AlaDH/PNT family.</text>
</comment>
<evidence type="ECO:0000256" key="6">
    <source>
        <dbReference type="PIRNR" id="PIRNR000183"/>
    </source>
</evidence>
<feature type="domain" description="Alanine dehydrogenase/pyridine nucleotide transhydrogenase N-terminal" evidence="12">
    <location>
        <begin position="4"/>
        <end position="136"/>
    </location>
</feature>
<dbReference type="PROSITE" id="PS00837">
    <property type="entry name" value="ALADH_PNT_2"/>
    <property type="match status" value="1"/>
</dbReference>
<feature type="binding site" evidence="9">
    <location>
        <position position="219"/>
    </location>
    <ligand>
        <name>NAD(+)</name>
        <dbReference type="ChEBI" id="CHEBI:57540"/>
    </ligand>
</feature>
<feature type="binding site" evidence="9">
    <location>
        <begin position="297"/>
        <end position="300"/>
    </location>
    <ligand>
        <name>NAD(+)</name>
        <dbReference type="ChEBI" id="CHEBI:57540"/>
    </ligand>
</feature>
<evidence type="ECO:0000259" key="11">
    <source>
        <dbReference type="SMART" id="SM01002"/>
    </source>
</evidence>
<feature type="domain" description="Alanine dehydrogenase/pyridine nucleotide transhydrogenase NAD(H)-binding" evidence="11">
    <location>
        <begin position="148"/>
        <end position="296"/>
    </location>
</feature>
<dbReference type="PIRSF" id="PIRSF000183">
    <property type="entry name" value="Alanine_dh"/>
    <property type="match status" value="1"/>
</dbReference>
<keyword evidence="4 6" id="KW-0560">Oxidoreductase</keyword>
<dbReference type="GO" id="GO:0000286">
    <property type="term" value="F:alanine dehydrogenase activity"/>
    <property type="evidence" value="ECO:0007669"/>
    <property type="project" value="UniProtKB-UniRule"/>
</dbReference>
<feature type="active site" description="Proton donor/acceptor" evidence="7">
    <location>
        <position position="95"/>
    </location>
</feature>
<dbReference type="InterPro" id="IPR008141">
    <property type="entry name" value="Ala_DH"/>
</dbReference>
<gene>
    <name evidence="13" type="ORF">NIES2119_09150</name>
</gene>
<evidence type="ECO:0000256" key="7">
    <source>
        <dbReference type="PIRSR" id="PIRSR000183-1"/>
    </source>
</evidence>
<protein>
    <recommendedName>
        <fullName evidence="3 6">Alanine dehydrogenase</fullName>
        <ecNumber evidence="3 6">1.4.1.1</ecNumber>
    </recommendedName>
</protein>
<comment type="catalytic activity">
    <reaction evidence="6">
        <text>L-alanine + NAD(+) + H2O = pyruvate + NH4(+) + NADH + H(+)</text>
        <dbReference type="Rhea" id="RHEA:18405"/>
        <dbReference type="ChEBI" id="CHEBI:15361"/>
        <dbReference type="ChEBI" id="CHEBI:15377"/>
        <dbReference type="ChEBI" id="CHEBI:15378"/>
        <dbReference type="ChEBI" id="CHEBI:28938"/>
        <dbReference type="ChEBI" id="CHEBI:57540"/>
        <dbReference type="ChEBI" id="CHEBI:57945"/>
        <dbReference type="ChEBI" id="CHEBI:57972"/>
        <dbReference type="EC" id="1.4.1.1"/>
    </reaction>
</comment>
<evidence type="ECO:0000256" key="8">
    <source>
        <dbReference type="PIRSR" id="PIRSR000183-2"/>
    </source>
</evidence>
<evidence type="ECO:0000256" key="5">
    <source>
        <dbReference type="ARBA" id="ARBA00023027"/>
    </source>
</evidence>
<sequence>MEIGVPKETKDQEFRVGLTPSSVRVLHEAGHKIYVETQAGAGAGFEDEKYIQAGAKIVETAKKAWDRELVVKVKEPLATEYKFLQKEQILFTYLHLAADRTLTESLINSGVCAIAYETVELTNGKLPLLTPMSIIAGRLAVQFGARYLERQQGGRGVLLGGVPGVRPGKVMILGGGVVGTEAARIAIGMGARVQIFDVNVERLAYLETLFGSRVEYLYSSPSAIEKNVIDTDLLIGAVLVTGKRAPILVSRDFVKQMRHGSVIVDVAVDQGGCVETLHPTSHTQPTYIEEDVVHYGVPNMPGAVPWTATQALNNSTLPYVLKLANQGLKALETDSFLAKGVNVQNHQLVHPAVQEVFPDLSQPSEKKRNSKNGKNKH</sequence>
<dbReference type="InterPro" id="IPR007886">
    <property type="entry name" value="AlaDH/PNT_N"/>
</dbReference>
<dbReference type="PANTHER" id="PTHR42795:SF1">
    <property type="entry name" value="ALANINE DEHYDROGENASE"/>
    <property type="match status" value="1"/>
</dbReference>
<dbReference type="RefSeq" id="WP_073593159.1">
    <property type="nucleotide sequence ID" value="NZ_MRCE01000007.1"/>
</dbReference>
<evidence type="ECO:0000256" key="10">
    <source>
        <dbReference type="SAM" id="MobiDB-lite"/>
    </source>
</evidence>
<dbReference type="AlphaFoldDB" id="A0A1U7IN44"/>
<feature type="binding site" evidence="9">
    <location>
        <position position="202"/>
    </location>
    <ligand>
        <name>NAD(+)</name>
        <dbReference type="ChEBI" id="CHEBI:57540"/>
    </ligand>
</feature>
<dbReference type="Pfam" id="PF01262">
    <property type="entry name" value="AlaDh_PNT_C"/>
    <property type="match status" value="1"/>
</dbReference>
<dbReference type="STRING" id="454136.NIES2119_09150"/>
<dbReference type="Pfam" id="PF05222">
    <property type="entry name" value="AlaDh_PNT_N"/>
    <property type="match status" value="1"/>
</dbReference>
<dbReference type="PANTHER" id="PTHR42795">
    <property type="entry name" value="ALANINE DEHYDROGENASE"/>
    <property type="match status" value="1"/>
</dbReference>
<dbReference type="EC" id="1.4.1.1" evidence="3 6"/>
<evidence type="ECO:0000313" key="13">
    <source>
        <dbReference type="EMBL" id="OKH38747.1"/>
    </source>
</evidence>
<dbReference type="OrthoDB" id="9804592at2"/>
<evidence type="ECO:0000256" key="2">
    <source>
        <dbReference type="ARBA" id="ARBA00005689"/>
    </source>
</evidence>
<feature type="binding site" evidence="8">
    <location>
        <position position="74"/>
    </location>
    <ligand>
        <name>substrate</name>
    </ligand>
</feature>
<dbReference type="InterPro" id="IPR036291">
    <property type="entry name" value="NAD(P)-bd_dom_sf"/>
</dbReference>
<evidence type="ECO:0000313" key="14">
    <source>
        <dbReference type="Proteomes" id="UP000185860"/>
    </source>
</evidence>
<dbReference type="SMART" id="SM01003">
    <property type="entry name" value="AlaDh_PNT_N"/>
    <property type="match status" value="1"/>
</dbReference>
<feature type="compositionally biased region" description="Basic residues" evidence="10">
    <location>
        <begin position="368"/>
        <end position="377"/>
    </location>
</feature>
<dbReference type="SMART" id="SM01002">
    <property type="entry name" value="AlaDh_PNT_C"/>
    <property type="match status" value="1"/>
</dbReference>
<reference evidence="13 14" key="1">
    <citation type="submission" date="2016-11" db="EMBL/GenBank/DDBJ databases">
        <title>Draft Genome Sequences of Nine Cyanobacterial Strains from Diverse Habitats.</title>
        <authorList>
            <person name="Zhu T."/>
            <person name="Hou S."/>
            <person name="Lu X."/>
            <person name="Hess W.R."/>
        </authorList>
    </citation>
    <scope>NUCLEOTIDE SEQUENCE [LARGE SCALE GENOMIC DNA]</scope>
    <source>
        <strain evidence="13 14">IAM M-71</strain>
    </source>
</reference>
<evidence type="ECO:0000259" key="12">
    <source>
        <dbReference type="SMART" id="SM01003"/>
    </source>
</evidence>
<dbReference type="NCBIfam" id="TIGR00518">
    <property type="entry name" value="alaDH"/>
    <property type="match status" value="1"/>
</dbReference>
<dbReference type="InterPro" id="IPR007698">
    <property type="entry name" value="AlaDH/PNT_NAD(H)-bd"/>
</dbReference>
<dbReference type="GO" id="GO:0005886">
    <property type="term" value="C:plasma membrane"/>
    <property type="evidence" value="ECO:0007669"/>
    <property type="project" value="TreeGrafter"/>
</dbReference>
<dbReference type="GO" id="GO:0000166">
    <property type="term" value="F:nucleotide binding"/>
    <property type="evidence" value="ECO:0007669"/>
    <property type="project" value="UniProtKB-KW"/>
</dbReference>
<dbReference type="Proteomes" id="UP000185860">
    <property type="component" value="Unassembled WGS sequence"/>
</dbReference>
<feature type="binding site" evidence="9">
    <location>
        <position position="197"/>
    </location>
    <ligand>
        <name>NAD(+)</name>
        <dbReference type="ChEBI" id="CHEBI:57540"/>
    </ligand>
</feature>
<feature type="binding site" evidence="9">
    <location>
        <position position="133"/>
    </location>
    <ligand>
        <name>NAD(+)</name>
        <dbReference type="ChEBI" id="CHEBI:57540"/>
    </ligand>
</feature>
<organism evidence="13 14">
    <name type="scientific">[Phormidium ambiguum] IAM M-71</name>
    <dbReference type="NCBI Taxonomy" id="454136"/>
    <lineage>
        <taxon>Bacteria</taxon>
        <taxon>Bacillati</taxon>
        <taxon>Cyanobacteriota</taxon>
        <taxon>Cyanophyceae</taxon>
        <taxon>Oscillatoriophycideae</taxon>
        <taxon>Aerosakkonematales</taxon>
        <taxon>Aerosakkonemataceae</taxon>
        <taxon>Floridanema</taxon>
    </lineage>
</organism>
<dbReference type="SUPFAM" id="SSF52283">
    <property type="entry name" value="Formate/glycerate dehydrogenase catalytic domain-like"/>
    <property type="match status" value="1"/>
</dbReference>
<evidence type="ECO:0000256" key="1">
    <source>
        <dbReference type="ARBA" id="ARBA00005206"/>
    </source>
</evidence>